<dbReference type="GO" id="GO:0005549">
    <property type="term" value="F:odorant binding"/>
    <property type="evidence" value="ECO:0007669"/>
    <property type="project" value="InterPro"/>
</dbReference>
<keyword evidence="12" id="KW-1185">Reference proteome</keyword>
<protein>
    <recommendedName>
        <fullName evidence="10">Odorant receptor</fullName>
    </recommendedName>
</protein>
<dbReference type="AlphaFoldDB" id="A0A6G1LQL9"/>
<name>A0A6G1LQL9_9HYME</name>
<dbReference type="GO" id="GO:0005886">
    <property type="term" value="C:plasma membrane"/>
    <property type="evidence" value="ECO:0007669"/>
    <property type="project" value="UniProtKB-SubCell"/>
</dbReference>
<dbReference type="Proteomes" id="UP000479987">
    <property type="component" value="Unassembled WGS sequence"/>
</dbReference>
<sequence length="393" mass="45015">MFATEEYEINRMLLETLGLWPYQQSYFAEIRKVVFLSSLSAFIIVQLLAFITMQYSTNLLLKILSLTLPILFCITKYCLFIIQADGVKQMLERMQENWKMLKDDVEVDIVEKDSYIARIVTMILIGFCGIGLIIYILLQFIPPILDIVIPLNESSHLRRPIFVTEYFIDQEKYMYAILLHYILTLIIAIAALGSVTLIIITYALHMSALLTIASYRMENAIEWSILANSSPTREYLLCQRIIQAVILHRRTSECVNFFQSNFMTFFALLVVIGVSSLSLNLFQFLRLIKTNKNILDSLLHGAMIFIHVAYMFLVNYVGQILIDRGKMLFKGTYNGMWYAAPLHTQKLVLFVMQNASFSIHVGYGNTLICSLEGFASLVNAAVSYFTVIYSTGL</sequence>
<comment type="similarity">
    <text evidence="10">Belongs to the insect chemoreceptor superfamily. Heteromeric odorant receptor channel (TC 1.A.69) family.</text>
</comment>
<feature type="transmembrane region" description="Helical" evidence="10">
    <location>
        <begin position="33"/>
        <end position="53"/>
    </location>
</feature>
<keyword evidence="5 10" id="KW-0552">Olfaction</keyword>
<comment type="subcellular location">
    <subcellularLocation>
        <location evidence="1 10">Cell membrane</location>
        <topology evidence="1 10">Multi-pass membrane protein</topology>
    </subcellularLocation>
</comment>
<dbReference type="EMBL" id="SGBU01000040">
    <property type="protein sequence ID" value="KAF3054363.1"/>
    <property type="molecule type" value="Genomic_DNA"/>
</dbReference>
<evidence type="ECO:0000256" key="7">
    <source>
        <dbReference type="ARBA" id="ARBA00023136"/>
    </source>
</evidence>
<evidence type="ECO:0000256" key="10">
    <source>
        <dbReference type="RuleBase" id="RU351113"/>
    </source>
</evidence>
<keyword evidence="7 10" id="KW-0472">Membrane</keyword>
<evidence type="ECO:0000256" key="8">
    <source>
        <dbReference type="ARBA" id="ARBA00023170"/>
    </source>
</evidence>
<evidence type="ECO:0000313" key="12">
    <source>
        <dbReference type="Proteomes" id="UP000479987"/>
    </source>
</evidence>
<accession>A0A6G1LQL9</accession>
<evidence type="ECO:0000256" key="1">
    <source>
        <dbReference type="ARBA" id="ARBA00004651"/>
    </source>
</evidence>
<dbReference type="PANTHER" id="PTHR21137">
    <property type="entry name" value="ODORANT RECEPTOR"/>
    <property type="match status" value="1"/>
</dbReference>
<keyword evidence="3 10" id="KW-0716">Sensory transduction</keyword>
<evidence type="ECO:0000313" key="11">
    <source>
        <dbReference type="EMBL" id="KAF3054363.1"/>
    </source>
</evidence>
<keyword evidence="8 10" id="KW-0675">Receptor</keyword>
<evidence type="ECO:0000256" key="5">
    <source>
        <dbReference type="ARBA" id="ARBA00022725"/>
    </source>
</evidence>
<dbReference type="Pfam" id="PF02949">
    <property type="entry name" value="7tm_6"/>
    <property type="match status" value="1"/>
</dbReference>
<feature type="transmembrane region" description="Helical" evidence="10">
    <location>
        <begin position="173"/>
        <end position="204"/>
    </location>
</feature>
<keyword evidence="6 10" id="KW-1133">Transmembrane helix</keyword>
<proteinExistence type="inferred from homology"/>
<keyword evidence="2" id="KW-1003">Cell membrane</keyword>
<feature type="transmembrane region" description="Helical" evidence="10">
    <location>
        <begin position="119"/>
        <end position="141"/>
    </location>
</feature>
<evidence type="ECO:0000256" key="2">
    <source>
        <dbReference type="ARBA" id="ARBA00022475"/>
    </source>
</evidence>
<evidence type="ECO:0000256" key="3">
    <source>
        <dbReference type="ARBA" id="ARBA00022606"/>
    </source>
</evidence>
<feature type="transmembrane region" description="Helical" evidence="10">
    <location>
        <begin position="297"/>
        <end position="318"/>
    </location>
</feature>
<organism evidence="11 12">
    <name type="scientific">Nylanderia fulva</name>
    <dbReference type="NCBI Taxonomy" id="613905"/>
    <lineage>
        <taxon>Eukaryota</taxon>
        <taxon>Metazoa</taxon>
        <taxon>Ecdysozoa</taxon>
        <taxon>Arthropoda</taxon>
        <taxon>Hexapoda</taxon>
        <taxon>Insecta</taxon>
        <taxon>Pterygota</taxon>
        <taxon>Neoptera</taxon>
        <taxon>Endopterygota</taxon>
        <taxon>Hymenoptera</taxon>
        <taxon>Apocrita</taxon>
        <taxon>Aculeata</taxon>
        <taxon>Formicoidea</taxon>
        <taxon>Formicidae</taxon>
        <taxon>Formicinae</taxon>
        <taxon>Nylanderia</taxon>
    </lineage>
</organism>
<feature type="transmembrane region" description="Helical" evidence="10">
    <location>
        <begin position="265"/>
        <end position="285"/>
    </location>
</feature>
<dbReference type="GO" id="GO:0007165">
    <property type="term" value="P:signal transduction"/>
    <property type="evidence" value="ECO:0007669"/>
    <property type="project" value="UniProtKB-KW"/>
</dbReference>
<reference evidence="11 12" key="1">
    <citation type="submission" date="2019-08" db="EMBL/GenBank/DDBJ databases">
        <title>High quality draft denovo assembly of Nylanderia fulva.</title>
        <authorList>
            <person name="Vargo E.L."/>
            <person name="Tarone A.M."/>
            <person name="Konganti K.R."/>
        </authorList>
    </citation>
    <scope>NUCLEOTIDE SEQUENCE [LARGE SCALE GENOMIC DNA]</scope>
    <source>
        <strain evidence="11">TAMU-Nful-2015</strain>
        <tissue evidence="11">Whole body</tissue>
    </source>
</reference>
<comment type="caution">
    <text evidence="10">Lacks conserved residue(s) required for the propagation of feature annotation.</text>
</comment>
<dbReference type="GO" id="GO:0004984">
    <property type="term" value="F:olfactory receptor activity"/>
    <property type="evidence" value="ECO:0007669"/>
    <property type="project" value="InterPro"/>
</dbReference>
<dbReference type="InterPro" id="IPR004117">
    <property type="entry name" value="7tm6_olfct_rcpt"/>
</dbReference>
<gene>
    <name evidence="11" type="primary">Or-340</name>
    <name evidence="11" type="synonym">Nful_v1.0-Or-340</name>
    <name evidence="11" type="ORF">NFUL_NFUL000281</name>
</gene>
<feature type="transmembrane region" description="Helical" evidence="10">
    <location>
        <begin position="59"/>
        <end position="82"/>
    </location>
</feature>
<keyword evidence="9 10" id="KW-0807">Transducer</keyword>
<keyword evidence="4 10" id="KW-0812">Transmembrane</keyword>
<dbReference type="PANTHER" id="PTHR21137:SF35">
    <property type="entry name" value="ODORANT RECEPTOR 19A-RELATED"/>
    <property type="match status" value="1"/>
</dbReference>
<comment type="caution">
    <text evidence="11">The sequence shown here is derived from an EMBL/GenBank/DDBJ whole genome shotgun (WGS) entry which is preliminary data.</text>
</comment>
<evidence type="ECO:0000256" key="6">
    <source>
        <dbReference type="ARBA" id="ARBA00022989"/>
    </source>
</evidence>
<evidence type="ECO:0000256" key="4">
    <source>
        <dbReference type="ARBA" id="ARBA00022692"/>
    </source>
</evidence>
<evidence type="ECO:0000256" key="9">
    <source>
        <dbReference type="ARBA" id="ARBA00023224"/>
    </source>
</evidence>